<dbReference type="PANTHER" id="PTHR46211">
    <property type="entry name" value="GLYCEROPHOSPHORYL DIESTER PHOSPHODIESTERASE"/>
    <property type="match status" value="1"/>
</dbReference>
<dbReference type="SUPFAM" id="SSF51695">
    <property type="entry name" value="PLC-like phosphodiesterases"/>
    <property type="match status" value="1"/>
</dbReference>
<dbReference type="InterPro" id="IPR030395">
    <property type="entry name" value="GP_PDE_dom"/>
</dbReference>
<protein>
    <submittedName>
        <fullName evidence="2">Glycerophosphodiester phosphodiesterase</fullName>
    </submittedName>
</protein>
<dbReference type="Pfam" id="PF03009">
    <property type="entry name" value="GDPD"/>
    <property type="match status" value="1"/>
</dbReference>
<organism evidence="2 3">
    <name type="scientific">Lacticaseibacillus baoqingensis</name>
    <dbReference type="NCBI Taxonomy" id="2486013"/>
    <lineage>
        <taxon>Bacteria</taxon>
        <taxon>Bacillati</taxon>
        <taxon>Bacillota</taxon>
        <taxon>Bacilli</taxon>
        <taxon>Lactobacillales</taxon>
        <taxon>Lactobacillaceae</taxon>
        <taxon>Lacticaseibacillus</taxon>
    </lineage>
</organism>
<dbReference type="Gene3D" id="3.20.20.190">
    <property type="entry name" value="Phosphatidylinositol (PI) phosphodiesterase"/>
    <property type="match status" value="1"/>
</dbReference>
<feature type="domain" description="GP-PDE" evidence="1">
    <location>
        <begin position="20"/>
        <end position="250"/>
    </location>
</feature>
<dbReference type="EMBL" id="JBHTON010000034">
    <property type="protein sequence ID" value="MFD1485580.1"/>
    <property type="molecule type" value="Genomic_DNA"/>
</dbReference>
<dbReference type="PROSITE" id="PS51257">
    <property type="entry name" value="PROKAR_LIPOPROTEIN"/>
    <property type="match status" value="1"/>
</dbReference>
<dbReference type="CDD" id="cd08556">
    <property type="entry name" value="GDPD"/>
    <property type="match status" value="1"/>
</dbReference>
<dbReference type="PROSITE" id="PS51704">
    <property type="entry name" value="GP_PDE"/>
    <property type="match status" value="1"/>
</dbReference>
<proteinExistence type="predicted"/>
<comment type="caution">
    <text evidence="2">The sequence shown here is derived from an EMBL/GenBank/DDBJ whole genome shotgun (WGS) entry which is preliminary data.</text>
</comment>
<keyword evidence="3" id="KW-1185">Reference proteome</keyword>
<gene>
    <name evidence="2" type="ORF">ACFQ5J_10100</name>
</gene>
<name>A0ABW4EAY3_9LACO</name>
<accession>A0ABW4EAY3</accession>
<dbReference type="PANTHER" id="PTHR46211:SF14">
    <property type="entry name" value="GLYCEROPHOSPHODIESTER PHOSPHODIESTERASE"/>
    <property type="match status" value="1"/>
</dbReference>
<evidence type="ECO:0000259" key="1">
    <source>
        <dbReference type="PROSITE" id="PS51704"/>
    </source>
</evidence>
<evidence type="ECO:0000313" key="3">
    <source>
        <dbReference type="Proteomes" id="UP001597252"/>
    </source>
</evidence>
<reference evidence="3" key="1">
    <citation type="journal article" date="2019" name="Int. J. Syst. Evol. Microbiol.">
        <title>The Global Catalogue of Microorganisms (GCM) 10K type strain sequencing project: providing services to taxonomists for standard genome sequencing and annotation.</title>
        <authorList>
            <consortium name="The Broad Institute Genomics Platform"/>
            <consortium name="The Broad Institute Genome Sequencing Center for Infectious Disease"/>
            <person name="Wu L."/>
            <person name="Ma J."/>
        </authorList>
    </citation>
    <scope>NUCLEOTIDE SEQUENCE [LARGE SCALE GENOMIC DNA]</scope>
    <source>
        <strain evidence="3">CCM 8903</strain>
    </source>
</reference>
<evidence type="ECO:0000313" key="2">
    <source>
        <dbReference type="EMBL" id="MFD1485580.1"/>
    </source>
</evidence>
<sequence length="444" mass="49338">MSKCLLFTAWVALYACLCGFVVVGHRGDPLQYPEETFQGDSAAFAAGADYVELDVQESSDGVLVIQHDPTLKRTTGANVAITAATFQQIQQYHTKNGEPIHSLQALFAHYQQTDTKFLIETKIEKGVPHPQMEAKIAALVNTYHMQDRVMFHSFSLSSLKRLQTLLPSVPRIFIVGSLKRINFAVFPYVTGINVSSDLVSAKLVSDLHHIGQKVYVWDEMNENQKKWRWLSNLPIDGVVTNYPKLAHTYQSLTREAQVHPVDTLATNTNTSAIPIYTNPYQPTVRKQKLSAQAVVNVQKAIRSEQTTYYQIGTNAFVEATTLNLAPLAGWAQLLLGQKATVTPAAGWQVTTRQAPQQSSARLQTLANGQQVQILAVKLHGSTVWCQTANGWLTANQLQLQPQLNEARCWFLRFHQAHGLQVPKLGLGQTRTGVLNAHALDLTLY</sequence>
<dbReference type="Proteomes" id="UP001597252">
    <property type="component" value="Unassembled WGS sequence"/>
</dbReference>
<dbReference type="InterPro" id="IPR017946">
    <property type="entry name" value="PLC-like_Pdiesterase_TIM-brl"/>
</dbReference>
<dbReference type="RefSeq" id="WP_125754277.1">
    <property type="nucleotide sequence ID" value="NZ_JBHTON010000034.1"/>
</dbReference>